<reference evidence="1 2" key="1">
    <citation type="journal article" date="2014" name="Nature">
        <title>The genome of the recently domesticated crop plant sugar beet (Beta vulgaris).</title>
        <authorList>
            <person name="Dohm J.C."/>
            <person name="Minoche A.E."/>
            <person name="Holtgrawe D."/>
            <person name="Capella-Gutierrez S."/>
            <person name="Zakrzewski F."/>
            <person name="Tafer H."/>
            <person name="Rupp O."/>
            <person name="Sorensen T.R."/>
            <person name="Stracke R."/>
            <person name="Reinhardt R."/>
            <person name="Goesmann A."/>
            <person name="Kraft T."/>
            <person name="Schulz B."/>
            <person name="Stadler P.F."/>
            <person name="Schmidt T."/>
            <person name="Gabaldon T."/>
            <person name="Lehrach H."/>
            <person name="Weisshaar B."/>
            <person name="Himmelbauer H."/>
        </authorList>
    </citation>
    <scope>NUCLEOTIDE SEQUENCE [LARGE SCALE GENOMIC DNA]</scope>
    <source>
        <tissue evidence="1">Taproot</tissue>
    </source>
</reference>
<dbReference type="InterPro" id="IPR013320">
    <property type="entry name" value="ConA-like_dom_sf"/>
</dbReference>
<evidence type="ECO:0000313" key="2">
    <source>
        <dbReference type="Proteomes" id="UP000035740"/>
    </source>
</evidence>
<keyword evidence="2" id="KW-1185">Reference proteome</keyword>
<dbReference type="Gene3D" id="2.60.120.200">
    <property type="match status" value="1"/>
</dbReference>
<dbReference type="Proteomes" id="UP000035740">
    <property type="component" value="Unassembled WGS sequence"/>
</dbReference>
<dbReference type="EMBL" id="KQ100997">
    <property type="protein sequence ID" value="KMS93590.1"/>
    <property type="molecule type" value="Genomic_DNA"/>
</dbReference>
<feature type="non-terminal residue" evidence="1">
    <location>
        <position position="215"/>
    </location>
</feature>
<dbReference type="Gramene" id="KMS93590">
    <property type="protein sequence ID" value="KMS93590"/>
    <property type="gene ID" value="BVRB_029940"/>
</dbReference>
<dbReference type="SUPFAM" id="SSF49899">
    <property type="entry name" value="Concanavalin A-like lectins/glucanases"/>
    <property type="match status" value="1"/>
</dbReference>
<evidence type="ECO:0008006" key="3">
    <source>
        <dbReference type="Google" id="ProtNLM"/>
    </source>
</evidence>
<dbReference type="AlphaFoldDB" id="A0A0J8DS85"/>
<proteinExistence type="predicted"/>
<name>A0A0J8DS85_BETVV</name>
<organism evidence="1 2">
    <name type="scientific">Beta vulgaris subsp. vulgaris</name>
    <name type="common">Beet</name>
    <dbReference type="NCBI Taxonomy" id="3555"/>
    <lineage>
        <taxon>Eukaryota</taxon>
        <taxon>Viridiplantae</taxon>
        <taxon>Streptophyta</taxon>
        <taxon>Embryophyta</taxon>
        <taxon>Tracheophyta</taxon>
        <taxon>Spermatophyta</taxon>
        <taxon>Magnoliopsida</taxon>
        <taxon>eudicotyledons</taxon>
        <taxon>Gunneridae</taxon>
        <taxon>Pentapetalae</taxon>
        <taxon>Caryophyllales</taxon>
        <taxon>Chenopodiaceae</taxon>
        <taxon>Betoideae</taxon>
        <taxon>Beta</taxon>
    </lineage>
</organism>
<evidence type="ECO:0000313" key="1">
    <source>
        <dbReference type="EMBL" id="KMS93590.1"/>
    </source>
</evidence>
<sequence length="215" mass="23892">MGDVEYYQFSSDSSNHVKISDIIGLSKSHSDSEFFISVLPNAWINIERTLGRKPYMDSYSVIMDVNIPTLPANSDCNLIKCSSAGIAVKPDGRFDILGRVSGKKSTRKIFPNVWYRVVFSVDLQKGQIFVFINGMLATSLAGDDHLLARSGPFSLPLSFDLCKGNSVPVYLRRVQLRSKPLSQSNAIRLRSAEDPLEDGRDINIVARSLLKMGYP</sequence>
<gene>
    <name evidence="1" type="ORF">BVRB_029940</name>
</gene>
<accession>A0A0J8DS85</accession>
<protein>
    <recommendedName>
        <fullName evidence="3">Laminin G domain-containing protein</fullName>
    </recommendedName>
</protein>